<proteinExistence type="predicted"/>
<sequence length="127" mass="13626">MKSPKIDLNVPADVVTAAREGLALRQALPYAGSGSGQRMAERLACGKPMTASAVRRLATYFASHDQPRLVGSTGRPHRMHVAWLLRGGDAGRAWAERVVAALDAAAVVPEQERRAVEEPAGWVKRAC</sequence>
<evidence type="ECO:0000313" key="3">
    <source>
        <dbReference type="Proteomes" id="UP000539473"/>
    </source>
</evidence>
<dbReference type="RefSeq" id="WP_184109650.1">
    <property type="nucleotide sequence ID" value="NZ_BNAJ01000001.1"/>
</dbReference>
<dbReference type="EMBL" id="JACHFK010000001">
    <property type="protein sequence ID" value="MBB5375446.1"/>
    <property type="molecule type" value="Genomic_DNA"/>
</dbReference>
<reference evidence="4" key="2">
    <citation type="journal article" date="2019" name="Int. J. Syst. Evol. Microbiol.">
        <title>The Global Catalogue of Microorganisms (GCM) 10K type strain sequencing project: providing services to taxonomists for standard genome sequencing and annotation.</title>
        <authorList>
            <consortium name="The Broad Institute Genomics Platform"/>
            <consortium name="The Broad Institute Genome Sequencing Center for Infectious Disease"/>
            <person name="Wu L."/>
            <person name="Ma J."/>
        </authorList>
    </citation>
    <scope>NUCLEOTIDE SEQUENCE [LARGE SCALE GENOMIC DNA]</scope>
    <source>
        <strain evidence="4">CGMCC 1.18437</strain>
    </source>
</reference>
<evidence type="ECO:0000313" key="1">
    <source>
        <dbReference type="EMBL" id="GHF29219.1"/>
    </source>
</evidence>
<accession>A0A7W8KC87</accession>
<dbReference type="Proteomes" id="UP000539473">
    <property type="component" value="Unassembled WGS sequence"/>
</dbReference>
<gene>
    <name evidence="1" type="ORF">GCM10017781_01490</name>
    <name evidence="2" type="ORF">HNQ07_000890</name>
</gene>
<dbReference type="EMBL" id="BNAJ01000001">
    <property type="protein sequence ID" value="GHF29219.1"/>
    <property type="molecule type" value="Genomic_DNA"/>
</dbReference>
<name>A0A7W8KC87_9DEIO</name>
<evidence type="ECO:0000313" key="4">
    <source>
        <dbReference type="Proteomes" id="UP000619376"/>
    </source>
</evidence>
<comment type="caution">
    <text evidence="2">The sequence shown here is derived from an EMBL/GenBank/DDBJ whole genome shotgun (WGS) entry which is preliminary data.</text>
</comment>
<dbReference type="Proteomes" id="UP000619376">
    <property type="component" value="Unassembled WGS sequence"/>
</dbReference>
<organism evidence="2 3">
    <name type="scientific">Deinococcus metalli</name>
    <dbReference type="NCBI Taxonomy" id="1141878"/>
    <lineage>
        <taxon>Bacteria</taxon>
        <taxon>Thermotogati</taxon>
        <taxon>Deinococcota</taxon>
        <taxon>Deinococci</taxon>
        <taxon>Deinococcales</taxon>
        <taxon>Deinococcaceae</taxon>
        <taxon>Deinococcus</taxon>
    </lineage>
</organism>
<reference evidence="1" key="4">
    <citation type="submission" date="2024-05" db="EMBL/GenBank/DDBJ databases">
        <authorList>
            <person name="Sun Q."/>
            <person name="Zhou Y."/>
        </authorList>
    </citation>
    <scope>NUCLEOTIDE SEQUENCE</scope>
    <source>
        <strain evidence="1">CGMCC 1.18437</strain>
    </source>
</reference>
<reference evidence="1" key="1">
    <citation type="journal article" date="2014" name="Int. J. Syst. Evol. Microbiol.">
        <title>Complete genome of a new Firmicutes species belonging to the dominant human colonic microbiota ('Ruminococcus bicirculans') reveals two chromosomes and a selective capacity to utilize plant glucans.</title>
        <authorList>
            <consortium name="NISC Comparative Sequencing Program"/>
            <person name="Wegmann U."/>
            <person name="Louis P."/>
            <person name="Goesmann A."/>
            <person name="Henrissat B."/>
            <person name="Duncan S.H."/>
            <person name="Flint H.J."/>
        </authorList>
    </citation>
    <scope>NUCLEOTIDE SEQUENCE</scope>
    <source>
        <strain evidence="1">CGMCC 1.18437</strain>
    </source>
</reference>
<keyword evidence="4" id="KW-1185">Reference proteome</keyword>
<evidence type="ECO:0000313" key="2">
    <source>
        <dbReference type="EMBL" id="MBB5375446.1"/>
    </source>
</evidence>
<reference evidence="2 3" key="3">
    <citation type="submission" date="2020-08" db="EMBL/GenBank/DDBJ databases">
        <title>Genomic Encyclopedia of Type Strains, Phase IV (KMG-IV): sequencing the most valuable type-strain genomes for metagenomic binning, comparative biology and taxonomic classification.</title>
        <authorList>
            <person name="Goeker M."/>
        </authorList>
    </citation>
    <scope>NUCLEOTIDE SEQUENCE [LARGE SCALE GENOMIC DNA]</scope>
    <source>
        <strain evidence="2 3">DSM 27521</strain>
    </source>
</reference>
<protein>
    <submittedName>
        <fullName evidence="2">Uncharacterized protein</fullName>
    </submittedName>
</protein>
<dbReference type="AlphaFoldDB" id="A0A7W8KC87"/>